<dbReference type="HOGENOM" id="CLU_107080_0_0_3"/>
<protein>
    <recommendedName>
        <fullName evidence="1">N-acetyltransferase domain-containing protein</fullName>
    </recommendedName>
</protein>
<evidence type="ECO:0000313" key="2">
    <source>
        <dbReference type="EMBL" id="ABG52569.1"/>
    </source>
</evidence>
<dbReference type="CDD" id="cd04301">
    <property type="entry name" value="NAT_SF"/>
    <property type="match status" value="1"/>
</dbReference>
<dbReference type="eggNOG" id="COG0454">
    <property type="taxonomic scope" value="Bacteria"/>
</dbReference>
<dbReference type="AlphaFoldDB" id="Q10YV5"/>
<dbReference type="PANTHER" id="PTHR20905:SF1">
    <property type="entry name" value="AT07410P-RELATED"/>
    <property type="match status" value="1"/>
</dbReference>
<reference evidence="2" key="1">
    <citation type="submission" date="2006-06" db="EMBL/GenBank/DDBJ databases">
        <title>Complete sequence of Trichodesmium erythraeum IMS101.</title>
        <authorList>
            <consortium name="US DOE Joint Genome Institute"/>
            <person name="Copeland A."/>
            <person name="Lucas S."/>
            <person name="Lapidus A."/>
            <person name="Barry K."/>
            <person name="Detter J.C."/>
            <person name="Glavina del Rio T."/>
            <person name="Hammon N."/>
            <person name="Israni S."/>
            <person name="Dalin E."/>
            <person name="Tice H."/>
            <person name="Pitluck S."/>
            <person name="Kiss H."/>
            <person name="Munk A.C."/>
            <person name="Brettin T."/>
            <person name="Bruce D."/>
            <person name="Han C."/>
            <person name="Tapia R."/>
            <person name="Gilna P."/>
            <person name="Schmutz J."/>
            <person name="Larimer F."/>
            <person name="Land M."/>
            <person name="Hauser L."/>
            <person name="Kyrpides N."/>
            <person name="Kim E."/>
            <person name="Richardson P."/>
        </authorList>
    </citation>
    <scope>NUCLEOTIDE SEQUENCE [LARGE SCALE GENOMIC DNA]</scope>
    <source>
        <strain evidence="2">IMS101</strain>
    </source>
</reference>
<dbReference type="Gene3D" id="3.40.630.30">
    <property type="match status" value="1"/>
</dbReference>
<dbReference type="SUPFAM" id="SSF55729">
    <property type="entry name" value="Acyl-CoA N-acyltransferases (Nat)"/>
    <property type="match status" value="1"/>
</dbReference>
<evidence type="ECO:0000259" key="1">
    <source>
        <dbReference type="Pfam" id="PF00583"/>
    </source>
</evidence>
<dbReference type="EMBL" id="CP000393">
    <property type="protein sequence ID" value="ABG52569.1"/>
    <property type="molecule type" value="Genomic_DNA"/>
</dbReference>
<gene>
    <name evidence="2" type="ordered locus">Tery_3479</name>
</gene>
<dbReference type="KEGG" id="ter:Tery_3479"/>
<organism evidence="2">
    <name type="scientific">Trichodesmium erythraeum (strain IMS101)</name>
    <dbReference type="NCBI Taxonomy" id="203124"/>
    <lineage>
        <taxon>Bacteria</taxon>
        <taxon>Bacillati</taxon>
        <taxon>Cyanobacteriota</taxon>
        <taxon>Cyanophyceae</taxon>
        <taxon>Oscillatoriophycideae</taxon>
        <taxon>Oscillatoriales</taxon>
        <taxon>Microcoleaceae</taxon>
        <taxon>Trichodesmium</taxon>
    </lineage>
</organism>
<sequence length="219" mass="25564">MSKQNGIIYQLLQERDIEQAINCLIDVFTSAEPITKELKISPNEFYPFAKIICQKAVEDKLSVIAKEPVNYQVVGFIISQDLSNNLSEEIYNNICQNQKMDTLFQFLKELNEQYEIHKTNLISKVFYIFLLGVREEYKNKNIGKKLLEHNLKIASEEKFSLVKVEATGNKSQHIFRNYGFKDKCSIDYQNYEYQGIKIFEGIKEHKSCILMEKLLIPLS</sequence>
<feature type="domain" description="N-acetyltransferase" evidence="1">
    <location>
        <begin position="122"/>
        <end position="180"/>
    </location>
</feature>
<dbReference type="STRING" id="203124.Tery_3479"/>
<name>Q10YV5_TRIEI</name>
<dbReference type="GO" id="GO:0008080">
    <property type="term" value="F:N-acetyltransferase activity"/>
    <property type="evidence" value="ECO:0007669"/>
    <property type="project" value="TreeGrafter"/>
</dbReference>
<dbReference type="PANTHER" id="PTHR20905">
    <property type="entry name" value="N-ACETYLTRANSFERASE-RELATED"/>
    <property type="match status" value="1"/>
</dbReference>
<dbReference type="Pfam" id="PF00583">
    <property type="entry name" value="Acetyltransf_1"/>
    <property type="match status" value="1"/>
</dbReference>
<proteinExistence type="predicted"/>
<dbReference type="InterPro" id="IPR000182">
    <property type="entry name" value="GNAT_dom"/>
</dbReference>
<accession>Q10YV5</accession>
<dbReference type="RefSeq" id="WP_011612911.1">
    <property type="nucleotide sequence ID" value="NC_008312.1"/>
</dbReference>
<dbReference type="InterPro" id="IPR016181">
    <property type="entry name" value="Acyl_CoA_acyltransferase"/>
</dbReference>
<dbReference type="OrthoDB" id="460142at2"/>